<sequence>MILSLRIVMIAVLSCFLCSCAVKGTAKTSSEPTKKNASTEKVASKTVAKSESKKSPAKSSDSSSNPGATPRAVYEDKDVHLWKPCSIDDAEKLGASTKDSDLLKSAACYASLFESKSIDKTKYAEAGQKAIKAYLDKNSKSGVGHYLYAYLVGKHAQLSPLSGLDLVPVLEQEALLSEKLSPEVDFGGPDRMLGELYLEAPSPPFSVGNLGKSLDHFEKAVKLAPDFYLNHLGYGAALLEDGEKDKACVQYNAALSSKGFNKESLKNDTYHKLVDACKNPSAAEK</sequence>
<dbReference type="PROSITE" id="PS51257">
    <property type="entry name" value="PROKAR_LIPOPROTEIN"/>
    <property type="match status" value="1"/>
</dbReference>
<feature type="region of interest" description="Disordered" evidence="1">
    <location>
        <begin position="27"/>
        <end position="71"/>
    </location>
</feature>
<proteinExistence type="predicted"/>
<evidence type="ECO:0000313" key="3">
    <source>
        <dbReference type="EMBL" id="SMF41483.1"/>
    </source>
</evidence>
<dbReference type="SUPFAM" id="SSF48452">
    <property type="entry name" value="TPR-like"/>
    <property type="match status" value="1"/>
</dbReference>
<dbReference type="RefSeq" id="WP_085104449.1">
    <property type="nucleotide sequence ID" value="NZ_FWZU01000007.1"/>
</dbReference>
<keyword evidence="4" id="KW-1185">Reference proteome</keyword>
<dbReference type="InterPro" id="IPR011990">
    <property type="entry name" value="TPR-like_helical_dom_sf"/>
</dbReference>
<name>A0A1X7EWQ2_9BACT</name>
<organism evidence="3 4">
    <name type="scientific">Desulfovibrio gilichinskyi</name>
    <dbReference type="NCBI Taxonomy" id="1519643"/>
    <lineage>
        <taxon>Bacteria</taxon>
        <taxon>Pseudomonadati</taxon>
        <taxon>Thermodesulfobacteriota</taxon>
        <taxon>Desulfovibrionia</taxon>
        <taxon>Desulfovibrionales</taxon>
        <taxon>Desulfovibrionaceae</taxon>
        <taxon>Desulfovibrio</taxon>
    </lineage>
</organism>
<protein>
    <submittedName>
        <fullName evidence="3">Uncharacterized protein</fullName>
    </submittedName>
</protein>
<dbReference type="AlphaFoldDB" id="A0A1X7EWQ2"/>
<keyword evidence="2" id="KW-0732">Signal</keyword>
<evidence type="ECO:0000313" key="4">
    <source>
        <dbReference type="Proteomes" id="UP000192906"/>
    </source>
</evidence>
<dbReference type="EMBL" id="FWZU01000007">
    <property type="protein sequence ID" value="SMF41483.1"/>
    <property type="molecule type" value="Genomic_DNA"/>
</dbReference>
<feature type="signal peptide" evidence="2">
    <location>
        <begin position="1"/>
        <end position="20"/>
    </location>
</feature>
<feature type="chain" id="PRO_5012146197" evidence="2">
    <location>
        <begin position="21"/>
        <end position="285"/>
    </location>
</feature>
<evidence type="ECO:0000256" key="1">
    <source>
        <dbReference type="SAM" id="MobiDB-lite"/>
    </source>
</evidence>
<evidence type="ECO:0000256" key="2">
    <source>
        <dbReference type="SAM" id="SignalP"/>
    </source>
</evidence>
<gene>
    <name evidence="3" type="ORF">SAMN06295933_3416</name>
</gene>
<dbReference type="OrthoDB" id="5452590at2"/>
<dbReference type="Proteomes" id="UP000192906">
    <property type="component" value="Unassembled WGS sequence"/>
</dbReference>
<reference evidence="4" key="1">
    <citation type="submission" date="2017-04" db="EMBL/GenBank/DDBJ databases">
        <authorList>
            <person name="Varghese N."/>
            <person name="Submissions S."/>
        </authorList>
    </citation>
    <scope>NUCLEOTIDE SEQUENCE [LARGE SCALE GENOMIC DNA]</scope>
    <source>
        <strain evidence="4">K3S</strain>
    </source>
</reference>
<dbReference type="STRING" id="1519643.SAMN06295933_3416"/>
<dbReference type="Gene3D" id="1.25.40.10">
    <property type="entry name" value="Tetratricopeptide repeat domain"/>
    <property type="match status" value="1"/>
</dbReference>
<accession>A0A1X7EWQ2</accession>